<evidence type="ECO:0000256" key="1">
    <source>
        <dbReference type="SAM" id="MobiDB-lite"/>
    </source>
</evidence>
<protein>
    <submittedName>
        <fullName evidence="2">Uncharacterized protein</fullName>
    </submittedName>
</protein>
<gene>
    <name evidence="2" type="ORF">HLH44_05635</name>
</gene>
<name>A0A7W4JYD1_9PROT</name>
<reference evidence="2 3" key="1">
    <citation type="submission" date="2020-04" db="EMBL/GenBank/DDBJ databases">
        <title>Description of novel Gluconacetobacter.</title>
        <authorList>
            <person name="Sombolestani A."/>
        </authorList>
    </citation>
    <scope>NUCLEOTIDE SEQUENCE [LARGE SCALE GENOMIC DNA]</scope>
    <source>
        <strain evidence="2 3">LMG 22058</strain>
    </source>
</reference>
<feature type="compositionally biased region" description="Gly residues" evidence="1">
    <location>
        <begin position="1"/>
        <end position="10"/>
    </location>
</feature>
<dbReference type="EMBL" id="JABEQP010000003">
    <property type="protein sequence ID" value="MBB2196949.1"/>
    <property type="molecule type" value="Genomic_DNA"/>
</dbReference>
<sequence length="158" mass="16988">MPGSEGGLESGFGKRRDRGMNDGNGVPDPAGLSDTLRQHDARIGRLEAGQRDMMMKLVEISAEGRARGAHQDQRADRDGDEMRRAIVDLRREMRAVIADTTAPLAESQRTLIAMNAQIAGGVRLIRNAGFALGGVVSALMGYQPFVDWLGRVMRGGAG</sequence>
<organism evidence="2 3">
    <name type="scientific">Gluconacetobacter dulcium</name>
    <dbReference type="NCBI Taxonomy" id="2729096"/>
    <lineage>
        <taxon>Bacteria</taxon>
        <taxon>Pseudomonadati</taxon>
        <taxon>Pseudomonadota</taxon>
        <taxon>Alphaproteobacteria</taxon>
        <taxon>Acetobacterales</taxon>
        <taxon>Acetobacteraceae</taxon>
        <taxon>Gluconacetobacter</taxon>
    </lineage>
</organism>
<evidence type="ECO:0000313" key="2">
    <source>
        <dbReference type="EMBL" id="MBB2196949.1"/>
    </source>
</evidence>
<accession>A0A7W4JYD1</accession>
<proteinExistence type="predicted"/>
<comment type="caution">
    <text evidence="2">The sequence shown here is derived from an EMBL/GenBank/DDBJ whole genome shotgun (WGS) entry which is preliminary data.</text>
</comment>
<dbReference type="AlphaFoldDB" id="A0A7W4JYD1"/>
<feature type="region of interest" description="Disordered" evidence="1">
    <location>
        <begin position="1"/>
        <end position="38"/>
    </location>
</feature>
<dbReference type="Proteomes" id="UP000530320">
    <property type="component" value="Unassembled WGS sequence"/>
</dbReference>
<evidence type="ECO:0000313" key="3">
    <source>
        <dbReference type="Proteomes" id="UP000530320"/>
    </source>
</evidence>